<gene>
    <name evidence="1" type="ORF">K504DRAFT_449387</name>
</gene>
<evidence type="ECO:0000313" key="1">
    <source>
        <dbReference type="EMBL" id="KAF2704884.1"/>
    </source>
</evidence>
<keyword evidence="2" id="KW-1185">Reference proteome</keyword>
<accession>A0A6G1JWA0</accession>
<dbReference type="Proteomes" id="UP000799428">
    <property type="component" value="Unassembled WGS sequence"/>
</dbReference>
<dbReference type="AlphaFoldDB" id="A0A6G1JWA0"/>
<dbReference type="OrthoDB" id="3553147at2759"/>
<organism evidence="1 2">
    <name type="scientific">Pleomassaria siparia CBS 279.74</name>
    <dbReference type="NCBI Taxonomy" id="1314801"/>
    <lineage>
        <taxon>Eukaryota</taxon>
        <taxon>Fungi</taxon>
        <taxon>Dikarya</taxon>
        <taxon>Ascomycota</taxon>
        <taxon>Pezizomycotina</taxon>
        <taxon>Dothideomycetes</taxon>
        <taxon>Pleosporomycetidae</taxon>
        <taxon>Pleosporales</taxon>
        <taxon>Pleomassariaceae</taxon>
        <taxon>Pleomassaria</taxon>
    </lineage>
</organism>
<name>A0A6G1JWA0_9PLEO</name>
<reference evidence="1" key="1">
    <citation type="journal article" date="2020" name="Stud. Mycol.">
        <title>101 Dothideomycetes genomes: a test case for predicting lifestyles and emergence of pathogens.</title>
        <authorList>
            <person name="Haridas S."/>
            <person name="Albert R."/>
            <person name="Binder M."/>
            <person name="Bloem J."/>
            <person name="Labutti K."/>
            <person name="Salamov A."/>
            <person name="Andreopoulos B."/>
            <person name="Baker S."/>
            <person name="Barry K."/>
            <person name="Bills G."/>
            <person name="Bluhm B."/>
            <person name="Cannon C."/>
            <person name="Castanera R."/>
            <person name="Culley D."/>
            <person name="Daum C."/>
            <person name="Ezra D."/>
            <person name="Gonzalez J."/>
            <person name="Henrissat B."/>
            <person name="Kuo A."/>
            <person name="Liang C."/>
            <person name="Lipzen A."/>
            <person name="Lutzoni F."/>
            <person name="Magnuson J."/>
            <person name="Mondo S."/>
            <person name="Nolan M."/>
            <person name="Ohm R."/>
            <person name="Pangilinan J."/>
            <person name="Park H.-J."/>
            <person name="Ramirez L."/>
            <person name="Alfaro M."/>
            <person name="Sun H."/>
            <person name="Tritt A."/>
            <person name="Yoshinaga Y."/>
            <person name="Zwiers L.-H."/>
            <person name="Turgeon B."/>
            <person name="Goodwin S."/>
            <person name="Spatafora J."/>
            <person name="Crous P."/>
            <person name="Grigoriev I."/>
        </authorList>
    </citation>
    <scope>NUCLEOTIDE SEQUENCE</scope>
    <source>
        <strain evidence="1">CBS 279.74</strain>
    </source>
</reference>
<protein>
    <submittedName>
        <fullName evidence="1">Uncharacterized protein</fullName>
    </submittedName>
</protein>
<evidence type="ECO:0000313" key="2">
    <source>
        <dbReference type="Proteomes" id="UP000799428"/>
    </source>
</evidence>
<proteinExistence type="predicted"/>
<sequence length="118" mass="13235">MVEPKRLLGTKQEGAKAITVFLPLHDAVFRVVGECYVLGISEGEALLGPLSDCTRRQFASDPEWGVHSSFVNDLAKHKDSIDPRIPSPLNLQDFRKRLAESLNAKVRLRSEQLHEVFP</sequence>
<dbReference type="EMBL" id="MU005781">
    <property type="protein sequence ID" value="KAF2704884.1"/>
    <property type="molecule type" value="Genomic_DNA"/>
</dbReference>